<keyword evidence="3" id="KW-0378">Hydrolase</keyword>
<evidence type="ECO:0000313" key="4">
    <source>
        <dbReference type="Proteomes" id="UP000199800"/>
    </source>
</evidence>
<keyword evidence="4" id="KW-1185">Reference proteome</keyword>
<dbReference type="Proteomes" id="UP000199800">
    <property type="component" value="Unassembled WGS sequence"/>
</dbReference>
<feature type="domain" description="Carbohydrate esterase 2 N-terminal" evidence="2">
    <location>
        <begin position="12"/>
        <end position="128"/>
    </location>
</feature>
<reference evidence="3 4" key="1">
    <citation type="submission" date="2016-10" db="EMBL/GenBank/DDBJ databases">
        <authorList>
            <person name="de Groot N.N."/>
        </authorList>
    </citation>
    <scope>NUCLEOTIDE SEQUENCE [LARGE SCALE GENOMIC DNA]</scope>
    <source>
        <strain evidence="3 4">DSM 1801</strain>
    </source>
</reference>
<dbReference type="AlphaFoldDB" id="A0A1I0B268"/>
<dbReference type="PANTHER" id="PTHR37834">
    <property type="entry name" value="GDSL-LIKE LIPASE/ACYLHYDROLASE DOMAIN PROTEIN (AFU_ORTHOLOGUE AFUA_2G00620)"/>
    <property type="match status" value="1"/>
</dbReference>
<dbReference type="InterPro" id="IPR052762">
    <property type="entry name" value="PCW_deacetylase/CE"/>
</dbReference>
<dbReference type="Pfam" id="PF17996">
    <property type="entry name" value="CE2_N"/>
    <property type="match status" value="1"/>
</dbReference>
<dbReference type="RefSeq" id="WP_092477325.1">
    <property type="nucleotide sequence ID" value="NZ_FOHN01000006.1"/>
</dbReference>
<dbReference type="CDD" id="cd01831">
    <property type="entry name" value="Endoglucanase_E_like"/>
    <property type="match status" value="1"/>
</dbReference>
<dbReference type="InterPro" id="IPR040794">
    <property type="entry name" value="CE2_N"/>
</dbReference>
<dbReference type="OrthoDB" id="9801375at2"/>
<feature type="domain" description="SGNH hydrolase-type esterase" evidence="1">
    <location>
        <begin position="139"/>
        <end position="280"/>
    </location>
</feature>
<dbReference type="InterPro" id="IPR036514">
    <property type="entry name" value="SGNH_hydro_sf"/>
</dbReference>
<dbReference type="PANTHER" id="PTHR37834:SF2">
    <property type="entry name" value="ESTERASE, SGNH HYDROLASE-TYPE"/>
    <property type="match status" value="1"/>
</dbReference>
<dbReference type="InterPro" id="IPR037461">
    <property type="entry name" value="CtCE2-like_dom"/>
</dbReference>
<name>A0A1I0B268_9FIRM</name>
<dbReference type="Gene3D" id="2.60.120.260">
    <property type="entry name" value="Galactose-binding domain-like"/>
    <property type="match status" value="1"/>
</dbReference>
<sequence length="345" mass="39492">MIHIFDRNYFRYYGRTLVKEEKVYLGYTNSAVEFYVQGKENLPATVSAVIGSDVVNQVDWTRLKVYLDDSLITKEPIVLDQPIKTYEIAQIEDSRIHKLKIIKITEAQMSYAEFHNITIANGSILPLPSTPDTRTKVEFIGDSITCGYGVLGEPHSEFHIREEDGELSYAAITAKELNLNARYTAVSGYGVYCEYTGNVENTLPKVYPYTNYWVDPAILYDFHDFTPELVVINLGTNDSRFLGDPSTQEKFITCYIDFLKCIRSKYPDTRFLCICGTLCTEAFPLIKKACDYLTRQGWDNIDTLELPFHNVELDGQASEHPSLKTHQKDAKRLIEKIREIMPDIP</sequence>
<protein>
    <submittedName>
        <fullName evidence="3">GDSL-like Lipase/Acylhydrolase family protein</fullName>
    </submittedName>
</protein>
<dbReference type="SUPFAM" id="SSF52266">
    <property type="entry name" value="SGNH hydrolase"/>
    <property type="match status" value="1"/>
</dbReference>
<dbReference type="EMBL" id="FOHN01000006">
    <property type="protein sequence ID" value="SET00808.1"/>
    <property type="molecule type" value="Genomic_DNA"/>
</dbReference>
<accession>A0A1I0B268</accession>
<dbReference type="GO" id="GO:0052689">
    <property type="term" value="F:carboxylic ester hydrolase activity"/>
    <property type="evidence" value="ECO:0007669"/>
    <property type="project" value="InterPro"/>
</dbReference>
<dbReference type="STRING" id="29364.SAMN04487772_106140"/>
<dbReference type="Gene3D" id="3.40.50.1110">
    <property type="entry name" value="SGNH hydrolase"/>
    <property type="match status" value="1"/>
</dbReference>
<organism evidence="3 4">
    <name type="scientific">[Clostridium] polysaccharolyticum</name>
    <dbReference type="NCBI Taxonomy" id="29364"/>
    <lineage>
        <taxon>Bacteria</taxon>
        <taxon>Bacillati</taxon>
        <taxon>Bacillota</taxon>
        <taxon>Clostridia</taxon>
        <taxon>Lachnospirales</taxon>
        <taxon>Lachnospiraceae</taxon>
    </lineage>
</organism>
<evidence type="ECO:0000259" key="2">
    <source>
        <dbReference type="Pfam" id="PF17996"/>
    </source>
</evidence>
<dbReference type="Pfam" id="PF13472">
    <property type="entry name" value="Lipase_GDSL_2"/>
    <property type="match status" value="1"/>
</dbReference>
<evidence type="ECO:0000259" key="1">
    <source>
        <dbReference type="Pfam" id="PF13472"/>
    </source>
</evidence>
<evidence type="ECO:0000313" key="3">
    <source>
        <dbReference type="EMBL" id="SET00808.1"/>
    </source>
</evidence>
<gene>
    <name evidence="3" type="ORF">SAMN04487772_106140</name>
</gene>
<dbReference type="InterPro" id="IPR013830">
    <property type="entry name" value="SGNH_hydro"/>
</dbReference>
<proteinExistence type="predicted"/>